<keyword evidence="2" id="KW-0732">Signal</keyword>
<dbReference type="AlphaFoldDB" id="A0A2T2WCU3"/>
<dbReference type="PANTHER" id="PTHR31157:SF1">
    <property type="entry name" value="SCP DOMAIN-CONTAINING PROTEIN"/>
    <property type="match status" value="1"/>
</dbReference>
<dbReference type="Pfam" id="PF00188">
    <property type="entry name" value="CAP"/>
    <property type="match status" value="1"/>
</dbReference>
<dbReference type="InterPro" id="IPR014044">
    <property type="entry name" value="CAP_dom"/>
</dbReference>
<gene>
    <name evidence="4" type="ORF">C7B45_16765</name>
</gene>
<evidence type="ECO:0000256" key="2">
    <source>
        <dbReference type="SAM" id="SignalP"/>
    </source>
</evidence>
<feature type="chain" id="PRO_5015567793" evidence="2">
    <location>
        <begin position="21"/>
        <end position="215"/>
    </location>
</feature>
<dbReference type="PANTHER" id="PTHR31157">
    <property type="entry name" value="SCP DOMAIN-CONTAINING PROTEIN"/>
    <property type="match status" value="1"/>
</dbReference>
<accession>A0A2T2WCU3</accession>
<dbReference type="Gene3D" id="3.40.33.10">
    <property type="entry name" value="CAP"/>
    <property type="match status" value="1"/>
</dbReference>
<evidence type="ECO:0000259" key="3">
    <source>
        <dbReference type="Pfam" id="PF00188"/>
    </source>
</evidence>
<dbReference type="EMBL" id="PXYV01000091">
    <property type="protein sequence ID" value="PSR20062.1"/>
    <property type="molecule type" value="Genomic_DNA"/>
</dbReference>
<feature type="signal peptide" evidence="2">
    <location>
        <begin position="1"/>
        <end position="20"/>
    </location>
</feature>
<dbReference type="Proteomes" id="UP000241848">
    <property type="component" value="Unassembled WGS sequence"/>
</dbReference>
<name>A0A2T2WCU3_9FIRM</name>
<feature type="domain" description="SCP" evidence="3">
    <location>
        <begin position="97"/>
        <end position="198"/>
    </location>
</feature>
<dbReference type="CDD" id="cd05379">
    <property type="entry name" value="CAP_bacterial"/>
    <property type="match status" value="1"/>
</dbReference>
<comment type="caution">
    <text evidence="4">The sequence shown here is derived from an EMBL/GenBank/DDBJ whole genome shotgun (WGS) entry which is preliminary data.</text>
</comment>
<dbReference type="SUPFAM" id="SSF55797">
    <property type="entry name" value="PR-1-like"/>
    <property type="match status" value="1"/>
</dbReference>
<reference evidence="4 5" key="1">
    <citation type="journal article" date="2014" name="BMC Genomics">
        <title>Comparison of environmental and isolate Sulfobacillus genomes reveals diverse carbon, sulfur, nitrogen, and hydrogen metabolisms.</title>
        <authorList>
            <person name="Justice N.B."/>
            <person name="Norman A."/>
            <person name="Brown C.T."/>
            <person name="Singh A."/>
            <person name="Thomas B.C."/>
            <person name="Banfield J.F."/>
        </authorList>
    </citation>
    <scope>NUCLEOTIDE SEQUENCE [LARGE SCALE GENOMIC DNA]</scope>
    <source>
        <strain evidence="4">AMDSBA3</strain>
    </source>
</reference>
<evidence type="ECO:0000313" key="4">
    <source>
        <dbReference type="EMBL" id="PSR20062.1"/>
    </source>
</evidence>
<proteinExistence type="predicted"/>
<sequence length="215" mass="21836">MSYFSALLLAAGLPLSLGSAGPVTITTAPVVYTLNPMPGIATVSQAYQTMQQVTSSGSSSSVQPALVPTATSTSEPPPSASGNAGSTLSSEANEMINLINQARVQAGLAPYTVNATLMTLAQERALALATGPFTSDLPQYGWPIQMEDAAGIEGQGMGAENIVEAASVSQAFSLLMGSAPHKANILNPDETQIGVGVAPWGMGVAISELFIGPNI</sequence>
<evidence type="ECO:0000313" key="5">
    <source>
        <dbReference type="Proteomes" id="UP000241848"/>
    </source>
</evidence>
<dbReference type="InterPro" id="IPR035940">
    <property type="entry name" value="CAP_sf"/>
</dbReference>
<protein>
    <submittedName>
        <fullName evidence="4">CAP domain-containing protein</fullName>
    </submittedName>
</protein>
<feature type="region of interest" description="Disordered" evidence="1">
    <location>
        <begin position="55"/>
        <end position="87"/>
    </location>
</feature>
<organism evidence="4 5">
    <name type="scientific">Sulfobacillus acidophilus</name>
    <dbReference type="NCBI Taxonomy" id="53633"/>
    <lineage>
        <taxon>Bacteria</taxon>
        <taxon>Bacillati</taxon>
        <taxon>Bacillota</taxon>
        <taxon>Clostridia</taxon>
        <taxon>Eubacteriales</taxon>
        <taxon>Clostridiales Family XVII. Incertae Sedis</taxon>
        <taxon>Sulfobacillus</taxon>
    </lineage>
</organism>
<evidence type="ECO:0000256" key="1">
    <source>
        <dbReference type="SAM" id="MobiDB-lite"/>
    </source>
</evidence>